<accession>G0U3A1</accession>
<protein>
    <submittedName>
        <fullName evidence="1">Uncharacterized protein</fullName>
    </submittedName>
</protein>
<dbReference type="EMBL" id="HE573025">
    <property type="protein sequence ID" value="CCC50757.1"/>
    <property type="molecule type" value="Genomic_DNA"/>
</dbReference>
<evidence type="ECO:0000313" key="1">
    <source>
        <dbReference type="EMBL" id="CCC50757.1"/>
    </source>
</evidence>
<dbReference type="AlphaFoldDB" id="G0U3A1"/>
<organism evidence="1">
    <name type="scientific">Trypanosoma vivax (strain Y486)</name>
    <dbReference type="NCBI Taxonomy" id="1055687"/>
    <lineage>
        <taxon>Eukaryota</taxon>
        <taxon>Discoba</taxon>
        <taxon>Euglenozoa</taxon>
        <taxon>Kinetoplastea</taxon>
        <taxon>Metakinetoplastina</taxon>
        <taxon>Trypanosomatida</taxon>
        <taxon>Trypanosomatidae</taxon>
        <taxon>Trypanosoma</taxon>
        <taxon>Duttonella</taxon>
    </lineage>
</organism>
<sequence length="592" mass="66739">MNYYYYYYYYFSFDFTHCAIAASTPPTMRRWCSVPISFTQWHCGLRASGTLGSDALGKQVREALRRARSQGKSAWVPLSRVSSFLPDDTRERLAAVGGLAGYCKQQLQSPQNSLFAVRTVDGVLCIRATANESHVAKSPHVSSVKSMQANYSNELQSVLKLLPDRPASVETCRRAWELPSVEITVSRITKIMEQIQTVLRSCDAPNSLSLYIQAGYVGKLLSFVVKGLQGDAVAPAVDEPTWFEEDFSPQYDLWRLSRFLLTADYISVQEAQLQCGGILQTPLLQVIMTYPERISLKLGPALMPSDAVEGRLYISGEHTGKVHEILGIKFVLSREEVEQHLKPTKSRFSGLTDEELAQERVKLKDVPPLRRQKIRRTIVREEFRRLYPKGNPLLNPNVVALYIYDLMPPGVWVNNSTVRDTMLPNGGKGSMHVSVDFFDKFPHLFITQGITTTSVNVMRREQGMEDVVGDGEVWQGASFRDEEILLFIVSRLSNKPEDWCGTKAVGVLAAFLPRHVFKYMKLRGNVTDRLVNILQRYPEAFEVSLAEDTVSSTQPQQQKWMVKLHRSGIEKLGVRLANELQTNSAKVNDATT</sequence>
<reference evidence="1" key="1">
    <citation type="journal article" date="2012" name="Proc. Natl. Acad. Sci. U.S.A.">
        <title>Antigenic diversity is generated by distinct evolutionary mechanisms in African trypanosome species.</title>
        <authorList>
            <person name="Jackson A.P."/>
            <person name="Berry A."/>
            <person name="Aslett M."/>
            <person name="Allison H.C."/>
            <person name="Burton P."/>
            <person name="Vavrova-Anderson J."/>
            <person name="Brown R."/>
            <person name="Browne H."/>
            <person name="Corton N."/>
            <person name="Hauser H."/>
            <person name="Gamble J."/>
            <person name="Gilderthorp R."/>
            <person name="Marcello L."/>
            <person name="McQuillan J."/>
            <person name="Otto T.D."/>
            <person name="Quail M.A."/>
            <person name="Sanders M.J."/>
            <person name="van Tonder A."/>
            <person name="Ginger M.L."/>
            <person name="Field M.C."/>
            <person name="Barry J.D."/>
            <person name="Hertz-Fowler C."/>
            <person name="Berriman M."/>
        </authorList>
    </citation>
    <scope>NUCLEOTIDE SEQUENCE</scope>
    <source>
        <strain evidence="1">Y486</strain>
    </source>
</reference>
<name>G0U3A1_TRYVY</name>
<proteinExistence type="predicted"/>
<dbReference type="VEuPathDB" id="TriTrypDB:TvY486_0905780"/>
<gene>
    <name evidence="1" type="ORF">TVY486_0905780</name>
</gene>